<dbReference type="Proteomes" id="UP000247811">
    <property type="component" value="Unassembled WGS sequence"/>
</dbReference>
<evidence type="ECO:0000256" key="6">
    <source>
        <dbReference type="HAMAP-Rule" id="MF_01186"/>
    </source>
</evidence>
<comment type="function">
    <text evidence="6">Together with LptD, is involved in the assembly of lipopolysaccharide (LPS) at the surface of the outer membrane. Required for the proper assembly of LptD. Binds LPS and may serve as the LPS recognition site at the outer membrane.</text>
</comment>
<dbReference type="RefSeq" id="WP_245909504.1">
    <property type="nucleotide sequence ID" value="NZ_QJJS01000008.1"/>
</dbReference>
<dbReference type="PANTHER" id="PTHR38098:SF1">
    <property type="entry name" value="LPS-ASSEMBLY LIPOPROTEIN LPTE"/>
    <property type="match status" value="1"/>
</dbReference>
<dbReference type="PROSITE" id="PS51257">
    <property type="entry name" value="PROKAR_LIPOPROTEIN"/>
    <property type="match status" value="1"/>
</dbReference>
<evidence type="ECO:0000256" key="4">
    <source>
        <dbReference type="ARBA" id="ARBA00023237"/>
    </source>
</evidence>
<comment type="caution">
    <text evidence="8">The sequence shown here is derived from an EMBL/GenBank/DDBJ whole genome shotgun (WGS) entry which is preliminary data.</text>
</comment>
<gene>
    <name evidence="6" type="primary">lptE</name>
    <name evidence="8" type="ORF">C7444_10887</name>
</gene>
<organism evidence="8 9">
    <name type="scientific">Sphaerotilus hippei</name>
    <dbReference type="NCBI Taxonomy" id="744406"/>
    <lineage>
        <taxon>Bacteria</taxon>
        <taxon>Pseudomonadati</taxon>
        <taxon>Pseudomonadota</taxon>
        <taxon>Betaproteobacteria</taxon>
        <taxon>Burkholderiales</taxon>
        <taxon>Sphaerotilaceae</taxon>
        <taxon>Sphaerotilus</taxon>
    </lineage>
</organism>
<proteinExistence type="inferred from homology"/>
<dbReference type="AlphaFoldDB" id="A0A318GZQ6"/>
<reference evidence="8 9" key="1">
    <citation type="submission" date="2018-05" db="EMBL/GenBank/DDBJ databases">
        <title>Genomic Encyclopedia of Type Strains, Phase IV (KMG-IV): sequencing the most valuable type-strain genomes for metagenomic binning, comparative biology and taxonomic classification.</title>
        <authorList>
            <person name="Goeker M."/>
        </authorList>
    </citation>
    <scope>NUCLEOTIDE SEQUENCE [LARGE SCALE GENOMIC DNA]</scope>
    <source>
        <strain evidence="8 9">DSM 566</strain>
    </source>
</reference>
<evidence type="ECO:0000256" key="3">
    <source>
        <dbReference type="ARBA" id="ARBA00023139"/>
    </source>
</evidence>
<comment type="subunit">
    <text evidence="6">Component of the lipopolysaccharide transport and assembly complex. Interacts with LptD.</text>
</comment>
<comment type="similarity">
    <text evidence="6">Belongs to the LptE lipoprotein family.</text>
</comment>
<sequence>MTVRSPADGPVAADVRRRLLSFGAVATLALVATGCGFQLRRPPALQLRRIHLRGLVGSSLLGEELRRQLRASPGVELLEAPPGADVVLQVLEDSRDEVVAVSTSAGLVRELTLRSRLRFRAQTPSGLELIAPTLLQQQRDMSYTETDALAKEHEALLLYRAMSVDIAAQVVRRLAILGPAALVAPAASASAP</sequence>
<evidence type="ECO:0000256" key="2">
    <source>
        <dbReference type="ARBA" id="ARBA00023136"/>
    </source>
</evidence>
<dbReference type="GO" id="GO:0015920">
    <property type="term" value="P:lipopolysaccharide transport"/>
    <property type="evidence" value="ECO:0007669"/>
    <property type="project" value="TreeGrafter"/>
</dbReference>
<dbReference type="GO" id="GO:0043165">
    <property type="term" value="P:Gram-negative-bacterium-type cell outer membrane assembly"/>
    <property type="evidence" value="ECO:0007669"/>
    <property type="project" value="UniProtKB-UniRule"/>
</dbReference>
<dbReference type="HAMAP" id="MF_01186">
    <property type="entry name" value="LPS_assembly_LptE"/>
    <property type="match status" value="1"/>
</dbReference>
<evidence type="ECO:0000256" key="5">
    <source>
        <dbReference type="ARBA" id="ARBA00023288"/>
    </source>
</evidence>
<keyword evidence="2 6" id="KW-0472">Membrane</keyword>
<keyword evidence="5 6" id="KW-0449">Lipoprotein</keyword>
<keyword evidence="7" id="KW-1133">Transmembrane helix</keyword>
<dbReference type="Pfam" id="PF04390">
    <property type="entry name" value="LptE"/>
    <property type="match status" value="1"/>
</dbReference>
<keyword evidence="1 6" id="KW-0732">Signal</keyword>
<comment type="subcellular location">
    <subcellularLocation>
        <location evidence="6">Cell outer membrane</location>
        <topology evidence="6">Lipid-anchor</topology>
    </subcellularLocation>
</comment>
<feature type="transmembrane region" description="Helical" evidence="7">
    <location>
        <begin position="20"/>
        <end position="39"/>
    </location>
</feature>
<dbReference type="GO" id="GO:0001530">
    <property type="term" value="F:lipopolysaccharide binding"/>
    <property type="evidence" value="ECO:0007669"/>
    <property type="project" value="TreeGrafter"/>
</dbReference>
<dbReference type="Gene3D" id="3.30.160.150">
    <property type="entry name" value="Lipoprotein like domain"/>
    <property type="match status" value="1"/>
</dbReference>
<evidence type="ECO:0000313" key="9">
    <source>
        <dbReference type="Proteomes" id="UP000247811"/>
    </source>
</evidence>
<keyword evidence="4 6" id="KW-0998">Cell outer membrane</keyword>
<name>A0A318GZQ6_9BURK</name>
<dbReference type="PANTHER" id="PTHR38098">
    <property type="entry name" value="LPS-ASSEMBLY LIPOPROTEIN LPTE"/>
    <property type="match status" value="1"/>
</dbReference>
<dbReference type="GO" id="GO:1990351">
    <property type="term" value="C:transporter complex"/>
    <property type="evidence" value="ECO:0007669"/>
    <property type="project" value="TreeGrafter"/>
</dbReference>
<evidence type="ECO:0000256" key="1">
    <source>
        <dbReference type="ARBA" id="ARBA00022729"/>
    </source>
</evidence>
<evidence type="ECO:0000256" key="7">
    <source>
        <dbReference type="SAM" id="Phobius"/>
    </source>
</evidence>
<keyword evidence="3 6" id="KW-0564">Palmitate</keyword>
<accession>A0A318GZQ6</accession>
<dbReference type="EMBL" id="QJJS01000008">
    <property type="protein sequence ID" value="PXW95828.1"/>
    <property type="molecule type" value="Genomic_DNA"/>
</dbReference>
<keyword evidence="7" id="KW-0812">Transmembrane</keyword>
<protein>
    <recommendedName>
        <fullName evidence="6">LPS-assembly lipoprotein LptE</fullName>
    </recommendedName>
</protein>
<evidence type="ECO:0000313" key="8">
    <source>
        <dbReference type="EMBL" id="PXW95828.1"/>
    </source>
</evidence>
<dbReference type="InterPro" id="IPR007485">
    <property type="entry name" value="LPS_assembly_LptE"/>
</dbReference>
<dbReference type="GO" id="GO:0009279">
    <property type="term" value="C:cell outer membrane"/>
    <property type="evidence" value="ECO:0007669"/>
    <property type="project" value="UniProtKB-SubCell"/>
</dbReference>
<keyword evidence="9" id="KW-1185">Reference proteome</keyword>